<dbReference type="InterPro" id="IPR011009">
    <property type="entry name" value="Kinase-like_dom_sf"/>
</dbReference>
<dbReference type="Proteomes" id="UP000095009">
    <property type="component" value="Unassembled WGS sequence"/>
</dbReference>
<evidence type="ECO:0000256" key="4">
    <source>
        <dbReference type="ARBA" id="ARBA00022527"/>
    </source>
</evidence>
<evidence type="ECO:0000256" key="7">
    <source>
        <dbReference type="ARBA" id="ARBA00022741"/>
    </source>
</evidence>
<keyword evidence="4" id="KW-0723">Serine/threonine-protein kinase</keyword>
<organism evidence="14 15">
    <name type="scientific">Nadsonia fulvescens var. elongata DSM 6958</name>
    <dbReference type="NCBI Taxonomy" id="857566"/>
    <lineage>
        <taxon>Eukaryota</taxon>
        <taxon>Fungi</taxon>
        <taxon>Dikarya</taxon>
        <taxon>Ascomycota</taxon>
        <taxon>Saccharomycotina</taxon>
        <taxon>Dipodascomycetes</taxon>
        <taxon>Dipodascales</taxon>
        <taxon>Dipodascales incertae sedis</taxon>
        <taxon>Nadsonia</taxon>
    </lineage>
</organism>
<protein>
    <recommendedName>
        <fullName evidence="2">non-specific serine/threonine protein kinase</fullName>
        <ecNumber evidence="2">2.7.11.1</ecNumber>
    </recommendedName>
</protein>
<dbReference type="PANTHER" id="PTHR22967">
    <property type="entry name" value="SERINE/THREONINE PROTEIN KINASE"/>
    <property type="match status" value="1"/>
</dbReference>
<dbReference type="SUPFAM" id="SSF56112">
    <property type="entry name" value="Protein kinase-like (PK-like)"/>
    <property type="match status" value="1"/>
</dbReference>
<evidence type="ECO:0000313" key="14">
    <source>
        <dbReference type="EMBL" id="ODQ63417.1"/>
    </source>
</evidence>
<dbReference type="PANTHER" id="PTHR22967:SF57">
    <property type="entry name" value="AUXILIN, ISOFORM A-RELATED"/>
    <property type="match status" value="1"/>
</dbReference>
<evidence type="ECO:0000256" key="12">
    <source>
        <dbReference type="SAM" id="MobiDB-lite"/>
    </source>
</evidence>
<name>A0A1E3PEV1_9ASCO</name>
<dbReference type="EC" id="2.7.11.1" evidence="2"/>
<evidence type="ECO:0000256" key="10">
    <source>
        <dbReference type="ARBA" id="ARBA00047899"/>
    </source>
</evidence>
<keyword evidence="3" id="KW-0963">Cytoplasm</keyword>
<sequence>MAKVIPPGAYQPGTALTVGRHNVTIKAYISEGGFAHVYTVNVTAAPPGDDYFRSVVANNDKARSQTDISGNPNKSNSSTPSSSETSIPFTPYVACLKRVAVPDKTSLNLLRGEVEAMQRLKGQKYIVRYIDSHAARASAPNTGYEVFLLMEYCSGNGLIDFMNTRLRDQLKEHEVLKIMYDISQGVAAMHYLTPSLIHRDLKIENVLIADDGTYKLCDFGSVSPILRPPRNQQEFAILDNDIQRHTTVQYRAPEMVDIYRGFPIDEKSDIWALGVFLYKLCYYTTPFEQQGQLAILNATFTFPNHPIFSDRMKRLISILLREDPRARPNIYQVVEEVSRMRNVPVPIKDIYSHLRLP</sequence>
<gene>
    <name evidence="14" type="ORF">NADFUDRAFT_72165</name>
</gene>
<evidence type="ECO:0000256" key="6">
    <source>
        <dbReference type="ARBA" id="ARBA00022679"/>
    </source>
</evidence>
<feature type="compositionally biased region" description="Low complexity" evidence="12">
    <location>
        <begin position="69"/>
        <end position="86"/>
    </location>
</feature>
<dbReference type="OrthoDB" id="2018507at2759"/>
<dbReference type="GO" id="GO:0004674">
    <property type="term" value="F:protein serine/threonine kinase activity"/>
    <property type="evidence" value="ECO:0007669"/>
    <property type="project" value="UniProtKB-KW"/>
</dbReference>
<dbReference type="PROSITE" id="PS00108">
    <property type="entry name" value="PROTEIN_KINASE_ST"/>
    <property type="match status" value="1"/>
</dbReference>
<dbReference type="EMBL" id="KV454415">
    <property type="protein sequence ID" value="ODQ63417.1"/>
    <property type="molecule type" value="Genomic_DNA"/>
</dbReference>
<dbReference type="Pfam" id="PF00069">
    <property type="entry name" value="Pkinase"/>
    <property type="match status" value="1"/>
</dbReference>
<comment type="catalytic activity">
    <reaction evidence="10">
        <text>L-threonyl-[protein] + ATP = O-phospho-L-threonyl-[protein] + ADP + H(+)</text>
        <dbReference type="Rhea" id="RHEA:46608"/>
        <dbReference type="Rhea" id="RHEA-COMP:11060"/>
        <dbReference type="Rhea" id="RHEA-COMP:11605"/>
        <dbReference type="ChEBI" id="CHEBI:15378"/>
        <dbReference type="ChEBI" id="CHEBI:30013"/>
        <dbReference type="ChEBI" id="CHEBI:30616"/>
        <dbReference type="ChEBI" id="CHEBI:61977"/>
        <dbReference type="ChEBI" id="CHEBI:456216"/>
        <dbReference type="EC" id="2.7.11.1"/>
    </reaction>
</comment>
<dbReference type="InterPro" id="IPR008271">
    <property type="entry name" value="Ser/Thr_kinase_AS"/>
</dbReference>
<dbReference type="AlphaFoldDB" id="A0A1E3PEV1"/>
<feature type="region of interest" description="Disordered" evidence="12">
    <location>
        <begin position="62"/>
        <end position="86"/>
    </location>
</feature>
<evidence type="ECO:0000256" key="2">
    <source>
        <dbReference type="ARBA" id="ARBA00012513"/>
    </source>
</evidence>
<comment type="catalytic activity">
    <reaction evidence="11">
        <text>L-seryl-[protein] + ATP = O-phospho-L-seryl-[protein] + ADP + H(+)</text>
        <dbReference type="Rhea" id="RHEA:17989"/>
        <dbReference type="Rhea" id="RHEA-COMP:9863"/>
        <dbReference type="Rhea" id="RHEA-COMP:11604"/>
        <dbReference type="ChEBI" id="CHEBI:15378"/>
        <dbReference type="ChEBI" id="CHEBI:29999"/>
        <dbReference type="ChEBI" id="CHEBI:30616"/>
        <dbReference type="ChEBI" id="CHEBI:83421"/>
        <dbReference type="ChEBI" id="CHEBI:456216"/>
        <dbReference type="EC" id="2.7.11.1"/>
    </reaction>
</comment>
<dbReference type="GO" id="GO:0007015">
    <property type="term" value="P:actin filament organization"/>
    <property type="evidence" value="ECO:0007669"/>
    <property type="project" value="TreeGrafter"/>
</dbReference>
<keyword evidence="6" id="KW-0808">Transferase</keyword>
<dbReference type="PROSITE" id="PS50011">
    <property type="entry name" value="PROTEIN_KINASE_DOM"/>
    <property type="match status" value="1"/>
</dbReference>
<comment type="subcellular location">
    <subcellularLocation>
        <location evidence="1">Cytoplasm</location>
    </subcellularLocation>
</comment>
<keyword evidence="15" id="KW-1185">Reference proteome</keyword>
<dbReference type="GO" id="GO:0000147">
    <property type="term" value="P:actin cortical patch assembly"/>
    <property type="evidence" value="ECO:0007669"/>
    <property type="project" value="TreeGrafter"/>
</dbReference>
<keyword evidence="8 14" id="KW-0418">Kinase</keyword>
<dbReference type="SMART" id="SM00220">
    <property type="entry name" value="S_TKc"/>
    <property type="match status" value="1"/>
</dbReference>
<keyword evidence="9" id="KW-0067">ATP-binding</keyword>
<dbReference type="GO" id="GO:0005737">
    <property type="term" value="C:cytoplasm"/>
    <property type="evidence" value="ECO:0007669"/>
    <property type="project" value="UniProtKB-SubCell"/>
</dbReference>
<reference evidence="14 15" key="1">
    <citation type="journal article" date="2016" name="Proc. Natl. Acad. Sci. U.S.A.">
        <title>Comparative genomics of biotechnologically important yeasts.</title>
        <authorList>
            <person name="Riley R."/>
            <person name="Haridas S."/>
            <person name="Wolfe K.H."/>
            <person name="Lopes M.R."/>
            <person name="Hittinger C.T."/>
            <person name="Goeker M."/>
            <person name="Salamov A.A."/>
            <person name="Wisecaver J.H."/>
            <person name="Long T.M."/>
            <person name="Calvey C.H."/>
            <person name="Aerts A.L."/>
            <person name="Barry K.W."/>
            <person name="Choi C."/>
            <person name="Clum A."/>
            <person name="Coughlan A.Y."/>
            <person name="Deshpande S."/>
            <person name="Douglass A.P."/>
            <person name="Hanson S.J."/>
            <person name="Klenk H.-P."/>
            <person name="LaButti K.M."/>
            <person name="Lapidus A."/>
            <person name="Lindquist E.A."/>
            <person name="Lipzen A.M."/>
            <person name="Meier-Kolthoff J.P."/>
            <person name="Ohm R.A."/>
            <person name="Otillar R.P."/>
            <person name="Pangilinan J.L."/>
            <person name="Peng Y."/>
            <person name="Rokas A."/>
            <person name="Rosa C.A."/>
            <person name="Scheuner C."/>
            <person name="Sibirny A.A."/>
            <person name="Slot J.C."/>
            <person name="Stielow J.B."/>
            <person name="Sun H."/>
            <person name="Kurtzman C.P."/>
            <person name="Blackwell M."/>
            <person name="Grigoriev I.V."/>
            <person name="Jeffries T.W."/>
        </authorList>
    </citation>
    <scope>NUCLEOTIDE SEQUENCE [LARGE SCALE GENOMIC DNA]</scope>
    <source>
        <strain evidence="14 15">DSM 6958</strain>
    </source>
</reference>
<dbReference type="GO" id="GO:0005524">
    <property type="term" value="F:ATP binding"/>
    <property type="evidence" value="ECO:0007669"/>
    <property type="project" value="UniProtKB-KW"/>
</dbReference>
<dbReference type="STRING" id="857566.A0A1E3PEV1"/>
<evidence type="ECO:0000256" key="5">
    <source>
        <dbReference type="ARBA" id="ARBA00022553"/>
    </source>
</evidence>
<dbReference type="InterPro" id="IPR000719">
    <property type="entry name" value="Prot_kinase_dom"/>
</dbReference>
<keyword evidence="7" id="KW-0547">Nucleotide-binding</keyword>
<evidence type="ECO:0000256" key="1">
    <source>
        <dbReference type="ARBA" id="ARBA00004496"/>
    </source>
</evidence>
<evidence type="ECO:0000259" key="13">
    <source>
        <dbReference type="PROSITE" id="PS50011"/>
    </source>
</evidence>
<proteinExistence type="predicted"/>
<evidence type="ECO:0000256" key="8">
    <source>
        <dbReference type="ARBA" id="ARBA00022777"/>
    </source>
</evidence>
<evidence type="ECO:0000256" key="9">
    <source>
        <dbReference type="ARBA" id="ARBA00022840"/>
    </source>
</evidence>
<evidence type="ECO:0000256" key="11">
    <source>
        <dbReference type="ARBA" id="ARBA00048679"/>
    </source>
</evidence>
<evidence type="ECO:0000313" key="15">
    <source>
        <dbReference type="Proteomes" id="UP000095009"/>
    </source>
</evidence>
<feature type="domain" description="Protein kinase" evidence="13">
    <location>
        <begin position="23"/>
        <end position="356"/>
    </location>
</feature>
<dbReference type="FunFam" id="1.10.510.10:FF:000441">
    <property type="entry name" value="Serine/threonine protein kinase"/>
    <property type="match status" value="1"/>
</dbReference>
<accession>A0A1E3PEV1</accession>
<dbReference type="Gene3D" id="1.10.510.10">
    <property type="entry name" value="Transferase(Phosphotransferase) domain 1"/>
    <property type="match status" value="1"/>
</dbReference>
<evidence type="ECO:0000256" key="3">
    <source>
        <dbReference type="ARBA" id="ARBA00022490"/>
    </source>
</evidence>
<keyword evidence="5" id="KW-0597">Phosphoprotein</keyword>